<dbReference type="Pfam" id="PF01454">
    <property type="entry name" value="MAGE"/>
    <property type="match status" value="1"/>
</dbReference>
<sequence length="222" mass="25750">MSQVPLNPDEVTRYVQESVLYFLSQHSKNSTIKRLDYAKAILTDTGRRMQNEVIKQTKKVLKLIYGLAVIEIDENVKQYLLVNEIEHNPLVPPNWSESQKNEQALLLPVLAVIFMNGGSIPEGELWTFLLELKIISPSSRVHDKFGDIDRLLKKDLVAQRYLIYEPVRQVVDDDRDKLYEFRWGIRAHSEVSNEKILRHVSEVLGREITDFAEQYAQVSSQQ</sequence>
<dbReference type="GO" id="GO:0005634">
    <property type="term" value="C:nucleus"/>
    <property type="evidence" value="ECO:0007669"/>
    <property type="project" value="TreeGrafter"/>
</dbReference>
<protein>
    <recommendedName>
        <fullName evidence="1">MAGE domain-containing protein</fullName>
    </recommendedName>
</protein>
<dbReference type="InterPro" id="IPR037445">
    <property type="entry name" value="MAGE"/>
</dbReference>
<keyword evidence="3" id="KW-1185">Reference proteome</keyword>
<accession>A0AAN9TQ62</accession>
<comment type="caution">
    <text evidence="2">The sequence shown here is derived from an EMBL/GenBank/DDBJ whole genome shotgun (WGS) entry which is preliminary data.</text>
</comment>
<dbReference type="PANTHER" id="PTHR11736:SF14">
    <property type="entry name" value="NSE3 HOMOLOG, SMC5-SMC6 COMPLEX COMPONENT"/>
    <property type="match status" value="1"/>
</dbReference>
<dbReference type="PANTHER" id="PTHR11736">
    <property type="entry name" value="MELANOMA-ASSOCIATED ANTIGEN MAGE ANTIGEN"/>
    <property type="match status" value="1"/>
</dbReference>
<organism evidence="2 3">
    <name type="scientific">Parthenolecanium corni</name>
    <dbReference type="NCBI Taxonomy" id="536013"/>
    <lineage>
        <taxon>Eukaryota</taxon>
        <taxon>Metazoa</taxon>
        <taxon>Ecdysozoa</taxon>
        <taxon>Arthropoda</taxon>
        <taxon>Hexapoda</taxon>
        <taxon>Insecta</taxon>
        <taxon>Pterygota</taxon>
        <taxon>Neoptera</taxon>
        <taxon>Paraneoptera</taxon>
        <taxon>Hemiptera</taxon>
        <taxon>Sternorrhyncha</taxon>
        <taxon>Coccoidea</taxon>
        <taxon>Coccidae</taxon>
        <taxon>Parthenolecanium</taxon>
    </lineage>
</organism>
<evidence type="ECO:0000313" key="2">
    <source>
        <dbReference type="EMBL" id="KAK7602186.1"/>
    </source>
</evidence>
<dbReference type="AlphaFoldDB" id="A0AAN9TQ62"/>
<gene>
    <name evidence="2" type="ORF">V9T40_009627</name>
</gene>
<dbReference type="InterPro" id="IPR041898">
    <property type="entry name" value="MAGE_WH1"/>
</dbReference>
<dbReference type="Gene3D" id="1.10.10.1200">
    <property type="entry name" value="MAGE homology domain, winged helix WH1 motif"/>
    <property type="match status" value="1"/>
</dbReference>
<reference evidence="2 3" key="1">
    <citation type="submission" date="2024-03" db="EMBL/GenBank/DDBJ databases">
        <title>Adaptation during the transition from Ophiocordyceps entomopathogen to insect associate is accompanied by gene loss and intensified selection.</title>
        <authorList>
            <person name="Ward C.M."/>
            <person name="Onetto C.A."/>
            <person name="Borneman A.R."/>
        </authorList>
    </citation>
    <scope>NUCLEOTIDE SEQUENCE [LARGE SCALE GENOMIC DNA]</scope>
    <source>
        <strain evidence="2">AWRI1</strain>
        <tissue evidence="2">Single Adult Female</tissue>
    </source>
</reference>
<dbReference type="PROSITE" id="PS50838">
    <property type="entry name" value="MAGE"/>
    <property type="match status" value="1"/>
</dbReference>
<feature type="domain" description="MAGE" evidence="1">
    <location>
        <begin position="11"/>
        <end position="218"/>
    </location>
</feature>
<evidence type="ECO:0000259" key="1">
    <source>
        <dbReference type="PROSITE" id="PS50838"/>
    </source>
</evidence>
<proteinExistence type="predicted"/>
<dbReference type="Proteomes" id="UP001367676">
    <property type="component" value="Unassembled WGS sequence"/>
</dbReference>
<evidence type="ECO:0000313" key="3">
    <source>
        <dbReference type="Proteomes" id="UP001367676"/>
    </source>
</evidence>
<dbReference type="SMART" id="SM01373">
    <property type="entry name" value="MAGE"/>
    <property type="match status" value="1"/>
</dbReference>
<dbReference type="InterPro" id="IPR041899">
    <property type="entry name" value="MAGE_WH2"/>
</dbReference>
<name>A0AAN9TQ62_9HEMI</name>
<dbReference type="EMBL" id="JBBCAQ010000010">
    <property type="protein sequence ID" value="KAK7602186.1"/>
    <property type="molecule type" value="Genomic_DNA"/>
</dbReference>
<dbReference type="Gene3D" id="1.10.10.1210">
    <property type="entry name" value="MAGE homology domain, winged helix WH2 motif"/>
    <property type="match status" value="1"/>
</dbReference>
<dbReference type="InterPro" id="IPR002190">
    <property type="entry name" value="MHD_dom"/>
</dbReference>
<dbReference type="FunFam" id="1.10.10.1210:FF:000001">
    <property type="entry name" value="melanoma-associated antigen D1"/>
    <property type="match status" value="1"/>
</dbReference>